<evidence type="ECO:0000313" key="3">
    <source>
        <dbReference type="Proteomes" id="UP001324115"/>
    </source>
</evidence>
<sequence length="289" mass="31537">MSCGAGEASNSKSRGSLELIINDDILEIILEKLPALSFASAACVSKSWNKVCNHILSSPKLSSALSYSFNPSTYIDGVQEVLHKVLSKPIRPHFALASIGYKHKHVEAFKLITKRLGQSTPLIITVASGIIGRDALTNEFREVKWKDIAGDSEEEFGGYIGNRYNRIALTVGYVPGLKVDAVSLRQSVRVTTLALKNESLQVVLDEFVKHIRDYTATVLASSDPAGIIMFGEGPVDLKPFIDVLGTGWFPLVCERFILLPVTWGRAISGVGLKLEMSGGVQNVYQMLQL</sequence>
<dbReference type="InterPro" id="IPR001810">
    <property type="entry name" value="F-box_dom"/>
</dbReference>
<comment type="caution">
    <text evidence="2">The sequence shown here is derived from an EMBL/GenBank/DDBJ whole genome shotgun (WGS) entry which is preliminary data.</text>
</comment>
<dbReference type="SMART" id="SM00256">
    <property type="entry name" value="FBOX"/>
    <property type="match status" value="1"/>
</dbReference>
<proteinExistence type="predicted"/>
<dbReference type="InterPro" id="IPR036047">
    <property type="entry name" value="F-box-like_dom_sf"/>
</dbReference>
<dbReference type="SUPFAM" id="SSF81383">
    <property type="entry name" value="F-box domain"/>
    <property type="match status" value="1"/>
</dbReference>
<dbReference type="PANTHER" id="PTHR14939">
    <property type="entry name" value="F-BOX ONLY PROTEIN 22"/>
    <property type="match status" value="1"/>
</dbReference>
<name>A0AAN7FTX0_QUERU</name>
<dbReference type="GO" id="GO:0032436">
    <property type="term" value="P:positive regulation of proteasomal ubiquitin-dependent protein catabolic process"/>
    <property type="evidence" value="ECO:0007669"/>
    <property type="project" value="TreeGrafter"/>
</dbReference>
<dbReference type="PANTHER" id="PTHR14939:SF5">
    <property type="entry name" value="F-BOX ONLY PROTEIN 22"/>
    <property type="match status" value="1"/>
</dbReference>
<reference evidence="2 3" key="1">
    <citation type="journal article" date="2023" name="G3 (Bethesda)">
        <title>A haplotype-resolved chromosome-scale genome for Quercus rubra L. provides insights into the genetics of adaptive traits for red oak species.</title>
        <authorList>
            <person name="Kapoor B."/>
            <person name="Jenkins J."/>
            <person name="Schmutz J."/>
            <person name="Zhebentyayeva T."/>
            <person name="Kuelheim C."/>
            <person name="Coggeshall M."/>
            <person name="Heim C."/>
            <person name="Lasky J.R."/>
            <person name="Leites L."/>
            <person name="Islam-Faridi N."/>
            <person name="Romero-Severson J."/>
            <person name="DeLeo V.L."/>
            <person name="Lucas S.M."/>
            <person name="Lazic D."/>
            <person name="Gailing O."/>
            <person name="Carlson J."/>
            <person name="Staton M."/>
        </authorList>
    </citation>
    <scope>NUCLEOTIDE SEQUENCE [LARGE SCALE GENOMIC DNA]</scope>
    <source>
        <strain evidence="2">Pseudo-F2</strain>
    </source>
</reference>
<dbReference type="CDD" id="cd09917">
    <property type="entry name" value="F-box_SF"/>
    <property type="match status" value="1"/>
</dbReference>
<organism evidence="2 3">
    <name type="scientific">Quercus rubra</name>
    <name type="common">Northern red oak</name>
    <name type="synonym">Quercus borealis</name>
    <dbReference type="NCBI Taxonomy" id="3512"/>
    <lineage>
        <taxon>Eukaryota</taxon>
        <taxon>Viridiplantae</taxon>
        <taxon>Streptophyta</taxon>
        <taxon>Embryophyta</taxon>
        <taxon>Tracheophyta</taxon>
        <taxon>Spermatophyta</taxon>
        <taxon>Magnoliopsida</taxon>
        <taxon>eudicotyledons</taxon>
        <taxon>Gunneridae</taxon>
        <taxon>Pentapetalae</taxon>
        <taxon>rosids</taxon>
        <taxon>fabids</taxon>
        <taxon>Fagales</taxon>
        <taxon>Fagaceae</taxon>
        <taxon>Quercus</taxon>
    </lineage>
</organism>
<feature type="domain" description="F-box" evidence="1">
    <location>
        <begin position="21"/>
        <end position="61"/>
    </location>
</feature>
<accession>A0AAN7FTX0</accession>
<evidence type="ECO:0000313" key="2">
    <source>
        <dbReference type="EMBL" id="KAK4597094.1"/>
    </source>
</evidence>
<dbReference type="AlphaFoldDB" id="A0AAN7FTX0"/>
<protein>
    <recommendedName>
        <fullName evidence="1">F-box domain-containing protein</fullName>
    </recommendedName>
</protein>
<keyword evidence="3" id="KW-1185">Reference proteome</keyword>
<dbReference type="Proteomes" id="UP001324115">
    <property type="component" value="Unassembled WGS sequence"/>
</dbReference>
<gene>
    <name evidence="2" type="ORF">RGQ29_014915</name>
</gene>
<dbReference type="Pfam" id="PF00646">
    <property type="entry name" value="F-box"/>
    <property type="match status" value="1"/>
</dbReference>
<dbReference type="EMBL" id="JAXUIC010000003">
    <property type="protein sequence ID" value="KAK4597094.1"/>
    <property type="molecule type" value="Genomic_DNA"/>
</dbReference>
<evidence type="ECO:0000259" key="1">
    <source>
        <dbReference type="SMART" id="SM00256"/>
    </source>
</evidence>
<dbReference type="GO" id="GO:0000209">
    <property type="term" value="P:protein polyubiquitination"/>
    <property type="evidence" value="ECO:0007669"/>
    <property type="project" value="TreeGrafter"/>
</dbReference>